<gene>
    <name evidence="2" type="ORF">SCLCIDRAFT_1215319</name>
</gene>
<feature type="chain" id="PRO_5002160960" evidence="1">
    <location>
        <begin position="20"/>
        <end position="55"/>
    </location>
</feature>
<organism evidence="2 3">
    <name type="scientific">Scleroderma citrinum Foug A</name>
    <dbReference type="NCBI Taxonomy" id="1036808"/>
    <lineage>
        <taxon>Eukaryota</taxon>
        <taxon>Fungi</taxon>
        <taxon>Dikarya</taxon>
        <taxon>Basidiomycota</taxon>
        <taxon>Agaricomycotina</taxon>
        <taxon>Agaricomycetes</taxon>
        <taxon>Agaricomycetidae</taxon>
        <taxon>Boletales</taxon>
        <taxon>Sclerodermatineae</taxon>
        <taxon>Sclerodermataceae</taxon>
        <taxon>Scleroderma</taxon>
    </lineage>
</organism>
<reference evidence="3" key="2">
    <citation type="submission" date="2015-01" db="EMBL/GenBank/DDBJ databases">
        <title>Evolutionary Origins and Diversification of the Mycorrhizal Mutualists.</title>
        <authorList>
            <consortium name="DOE Joint Genome Institute"/>
            <consortium name="Mycorrhizal Genomics Consortium"/>
            <person name="Kohler A."/>
            <person name="Kuo A."/>
            <person name="Nagy L.G."/>
            <person name="Floudas D."/>
            <person name="Copeland A."/>
            <person name="Barry K.W."/>
            <person name="Cichocki N."/>
            <person name="Veneault-Fourrey C."/>
            <person name="LaButti K."/>
            <person name="Lindquist E.A."/>
            <person name="Lipzen A."/>
            <person name="Lundell T."/>
            <person name="Morin E."/>
            <person name="Murat C."/>
            <person name="Riley R."/>
            <person name="Ohm R."/>
            <person name="Sun H."/>
            <person name="Tunlid A."/>
            <person name="Henrissat B."/>
            <person name="Grigoriev I.V."/>
            <person name="Hibbett D.S."/>
            <person name="Martin F."/>
        </authorList>
    </citation>
    <scope>NUCLEOTIDE SEQUENCE [LARGE SCALE GENOMIC DNA]</scope>
    <source>
        <strain evidence="3">Foug A</strain>
    </source>
</reference>
<protein>
    <submittedName>
        <fullName evidence="2">Uncharacterized protein</fullName>
    </submittedName>
</protein>
<keyword evidence="1" id="KW-0732">Signal</keyword>
<sequence>MLVMLVVHFNGLNFTATLSVEINFWACKAESESNGIGNSTNALNRLTDMPTERKR</sequence>
<dbReference type="AlphaFoldDB" id="A0A0C3ABF5"/>
<evidence type="ECO:0000313" key="3">
    <source>
        <dbReference type="Proteomes" id="UP000053989"/>
    </source>
</evidence>
<keyword evidence="3" id="KW-1185">Reference proteome</keyword>
<dbReference type="HOGENOM" id="CLU_3033726_0_0_1"/>
<dbReference type="EMBL" id="KN822044">
    <property type="protein sequence ID" value="KIM62247.1"/>
    <property type="molecule type" value="Genomic_DNA"/>
</dbReference>
<reference evidence="2 3" key="1">
    <citation type="submission" date="2014-04" db="EMBL/GenBank/DDBJ databases">
        <authorList>
            <consortium name="DOE Joint Genome Institute"/>
            <person name="Kuo A."/>
            <person name="Kohler A."/>
            <person name="Nagy L.G."/>
            <person name="Floudas D."/>
            <person name="Copeland A."/>
            <person name="Barry K.W."/>
            <person name="Cichocki N."/>
            <person name="Veneault-Fourrey C."/>
            <person name="LaButti K."/>
            <person name="Lindquist E.A."/>
            <person name="Lipzen A."/>
            <person name="Lundell T."/>
            <person name="Morin E."/>
            <person name="Murat C."/>
            <person name="Sun H."/>
            <person name="Tunlid A."/>
            <person name="Henrissat B."/>
            <person name="Grigoriev I.V."/>
            <person name="Hibbett D.S."/>
            <person name="Martin F."/>
            <person name="Nordberg H.P."/>
            <person name="Cantor M.N."/>
            <person name="Hua S.X."/>
        </authorList>
    </citation>
    <scope>NUCLEOTIDE SEQUENCE [LARGE SCALE GENOMIC DNA]</scope>
    <source>
        <strain evidence="2 3">Foug A</strain>
    </source>
</reference>
<dbReference type="Proteomes" id="UP000053989">
    <property type="component" value="Unassembled WGS sequence"/>
</dbReference>
<accession>A0A0C3ABF5</accession>
<name>A0A0C3ABF5_9AGAM</name>
<proteinExistence type="predicted"/>
<evidence type="ECO:0000313" key="2">
    <source>
        <dbReference type="EMBL" id="KIM62247.1"/>
    </source>
</evidence>
<dbReference type="InParanoid" id="A0A0C3ABF5"/>
<evidence type="ECO:0000256" key="1">
    <source>
        <dbReference type="SAM" id="SignalP"/>
    </source>
</evidence>
<feature type="signal peptide" evidence="1">
    <location>
        <begin position="1"/>
        <end position="19"/>
    </location>
</feature>